<gene>
    <name evidence="1" type="ORF">PFISCL1PPCAC_6207</name>
</gene>
<keyword evidence="2" id="KW-1185">Reference proteome</keyword>
<protein>
    <recommendedName>
        <fullName evidence="3">VWFA domain-containing protein</fullName>
    </recommendedName>
</protein>
<sequence length="138" mass="14804">IFPYPLTSSYPSTSYVYNWVQLNTPRLSILIQNLYNFVPTGADSATIADGLQSVLDNPDPHNPTEIVVIIANSDAEVDSAVALADQLKTSSTIITLSYTGDYDLSPLATSPTFTLKSTGDSKDDASLLLNSILQATCK</sequence>
<dbReference type="Proteomes" id="UP001432322">
    <property type="component" value="Unassembled WGS sequence"/>
</dbReference>
<feature type="non-terminal residue" evidence="1">
    <location>
        <position position="1"/>
    </location>
</feature>
<dbReference type="AlphaFoldDB" id="A0AAV5VAI5"/>
<comment type="caution">
    <text evidence="1">The sequence shown here is derived from an EMBL/GenBank/DDBJ whole genome shotgun (WGS) entry which is preliminary data.</text>
</comment>
<evidence type="ECO:0008006" key="3">
    <source>
        <dbReference type="Google" id="ProtNLM"/>
    </source>
</evidence>
<dbReference type="EMBL" id="BTSY01000002">
    <property type="protein sequence ID" value="GMT14910.1"/>
    <property type="molecule type" value="Genomic_DNA"/>
</dbReference>
<evidence type="ECO:0000313" key="1">
    <source>
        <dbReference type="EMBL" id="GMT14910.1"/>
    </source>
</evidence>
<proteinExistence type="predicted"/>
<evidence type="ECO:0000313" key="2">
    <source>
        <dbReference type="Proteomes" id="UP001432322"/>
    </source>
</evidence>
<name>A0AAV5VAI5_9BILA</name>
<dbReference type="PANTHER" id="PTHR37972">
    <property type="entry name" value="PROTEIN CBG25533"/>
    <property type="match status" value="1"/>
</dbReference>
<accession>A0AAV5VAI5</accession>
<reference evidence="1" key="1">
    <citation type="submission" date="2023-10" db="EMBL/GenBank/DDBJ databases">
        <title>Genome assembly of Pristionchus species.</title>
        <authorList>
            <person name="Yoshida K."/>
            <person name="Sommer R.J."/>
        </authorList>
    </citation>
    <scope>NUCLEOTIDE SEQUENCE</scope>
    <source>
        <strain evidence="1">RS5133</strain>
    </source>
</reference>
<dbReference type="PANTHER" id="PTHR37972:SF2">
    <property type="entry name" value="PRION-LIKE-(Q_N-RICH)-DOMAIN-BEARING PROTEIN-RELATED"/>
    <property type="match status" value="1"/>
</dbReference>
<organism evidence="1 2">
    <name type="scientific">Pristionchus fissidentatus</name>
    <dbReference type="NCBI Taxonomy" id="1538716"/>
    <lineage>
        <taxon>Eukaryota</taxon>
        <taxon>Metazoa</taxon>
        <taxon>Ecdysozoa</taxon>
        <taxon>Nematoda</taxon>
        <taxon>Chromadorea</taxon>
        <taxon>Rhabditida</taxon>
        <taxon>Rhabditina</taxon>
        <taxon>Diplogasteromorpha</taxon>
        <taxon>Diplogasteroidea</taxon>
        <taxon>Neodiplogasteridae</taxon>
        <taxon>Pristionchus</taxon>
    </lineage>
</organism>